<sequence length="147" mass="17261">MEDWQKNWFVMLDTVVDEVEKFFDEVLNEVSEVVSEASEAFAEAFDAFAKNPEEFVNQWQNNFNFEFEQFVSNIFEPAYLDFDEVHFESDWPITDWVEPSAEFHPACIGCRHFHGQLYSGNLLVCGMHPYGCESESCPDWEEKQKGF</sequence>
<evidence type="ECO:0000313" key="1">
    <source>
        <dbReference type="EMBL" id="OKH35285.1"/>
    </source>
</evidence>
<dbReference type="AlphaFoldDB" id="A0A1U7IEH9"/>
<proteinExistence type="predicted"/>
<name>A0A1U7IEH9_9CYAN</name>
<dbReference type="EMBL" id="MRCE01000023">
    <property type="protein sequence ID" value="OKH35285.1"/>
    <property type="molecule type" value="Genomic_DNA"/>
</dbReference>
<gene>
    <name evidence="1" type="ORF">NIES2119_21200</name>
</gene>
<accession>A0A1U7IEH9</accession>
<dbReference type="RefSeq" id="WP_073595494.1">
    <property type="nucleotide sequence ID" value="NZ_MRCE01000023.1"/>
</dbReference>
<comment type="caution">
    <text evidence="1">The sequence shown here is derived from an EMBL/GenBank/DDBJ whole genome shotgun (WGS) entry which is preliminary data.</text>
</comment>
<dbReference type="STRING" id="454136.NIES2119_21200"/>
<organism evidence="1 2">
    <name type="scientific">[Phormidium ambiguum] IAM M-71</name>
    <dbReference type="NCBI Taxonomy" id="454136"/>
    <lineage>
        <taxon>Bacteria</taxon>
        <taxon>Bacillati</taxon>
        <taxon>Cyanobacteriota</taxon>
        <taxon>Cyanophyceae</taxon>
        <taxon>Oscillatoriophycideae</taxon>
        <taxon>Aerosakkonematales</taxon>
        <taxon>Aerosakkonemataceae</taxon>
        <taxon>Floridanema</taxon>
    </lineage>
</organism>
<protein>
    <submittedName>
        <fullName evidence="1">Uncharacterized protein</fullName>
    </submittedName>
</protein>
<dbReference type="Proteomes" id="UP000185860">
    <property type="component" value="Unassembled WGS sequence"/>
</dbReference>
<dbReference type="OrthoDB" id="511993at2"/>
<reference evidence="1 2" key="1">
    <citation type="submission" date="2016-11" db="EMBL/GenBank/DDBJ databases">
        <title>Draft Genome Sequences of Nine Cyanobacterial Strains from Diverse Habitats.</title>
        <authorList>
            <person name="Zhu T."/>
            <person name="Hou S."/>
            <person name="Lu X."/>
            <person name="Hess W.R."/>
        </authorList>
    </citation>
    <scope>NUCLEOTIDE SEQUENCE [LARGE SCALE GENOMIC DNA]</scope>
    <source>
        <strain evidence="1 2">IAM M-71</strain>
    </source>
</reference>
<evidence type="ECO:0000313" key="2">
    <source>
        <dbReference type="Proteomes" id="UP000185860"/>
    </source>
</evidence>